<reference evidence="6 7" key="1">
    <citation type="submission" date="2016-08" db="EMBL/GenBank/DDBJ databases">
        <title>Draft genome sequence of Candidatus Piscirickettsia litoralis, from seawater.</title>
        <authorList>
            <person name="Wan X."/>
            <person name="Lee A.J."/>
            <person name="Hou S."/>
            <person name="Donachie S.P."/>
        </authorList>
    </citation>
    <scope>NUCLEOTIDE SEQUENCE [LARGE SCALE GENOMIC DNA]</scope>
    <source>
        <strain evidence="6 7">Y2</strain>
    </source>
</reference>
<name>A0ABX3A2R1_9GAMM</name>
<dbReference type="EMBL" id="MDTU01000001">
    <property type="protein sequence ID" value="ODN43123.1"/>
    <property type="molecule type" value="Genomic_DNA"/>
</dbReference>
<keyword evidence="4" id="KW-0804">Transcription</keyword>
<dbReference type="PANTHER" id="PTHR30537">
    <property type="entry name" value="HTH-TYPE TRANSCRIPTIONAL REGULATOR"/>
    <property type="match status" value="1"/>
</dbReference>
<evidence type="ECO:0000256" key="3">
    <source>
        <dbReference type="ARBA" id="ARBA00023125"/>
    </source>
</evidence>
<evidence type="ECO:0000256" key="2">
    <source>
        <dbReference type="ARBA" id="ARBA00023015"/>
    </source>
</evidence>
<evidence type="ECO:0000259" key="5">
    <source>
        <dbReference type="PROSITE" id="PS50931"/>
    </source>
</evidence>
<dbReference type="Pfam" id="PF03466">
    <property type="entry name" value="LysR_substrate"/>
    <property type="match status" value="1"/>
</dbReference>
<organism evidence="6 7">
    <name type="scientific">Piscirickettsia litoralis</name>
    <dbReference type="NCBI Taxonomy" id="1891921"/>
    <lineage>
        <taxon>Bacteria</taxon>
        <taxon>Pseudomonadati</taxon>
        <taxon>Pseudomonadota</taxon>
        <taxon>Gammaproteobacteria</taxon>
        <taxon>Thiotrichales</taxon>
        <taxon>Piscirickettsiaceae</taxon>
        <taxon>Piscirickettsia</taxon>
    </lineage>
</organism>
<dbReference type="RefSeq" id="WP_069312922.1">
    <property type="nucleotide sequence ID" value="NZ_MDTU01000001.1"/>
</dbReference>
<proteinExistence type="inferred from homology"/>
<keyword evidence="2" id="KW-0805">Transcription regulation</keyword>
<dbReference type="PRINTS" id="PR00039">
    <property type="entry name" value="HTHLYSR"/>
</dbReference>
<comment type="caution">
    <text evidence="6">The sequence shown here is derived from an EMBL/GenBank/DDBJ whole genome shotgun (WGS) entry which is preliminary data.</text>
</comment>
<sequence>MDWHKCAQSFIQIVEDQSFAKAARSLYSSSSALSKHINWLEDQLGVQLLQRTTRRLDLTAEGECFYRQAKQLLNEWEQLKETVCNKSNEPRGMLTVGISVVFGNRYIIPLLPELLALYPQLKINVKTLTYPVLHNIENLDLYFSHKPPDFFSSNMDHHTISDAYLQMFASPDYLAEYGTPSQLADLKGHNCLLSTGNDTPNRWEFENGKSVQVQGNLIADNNGALIKAAVAGLGIIFTSPLAFANELKGSLVPVLPELHSPRWAIYAYYPKRKTLPLKTQAFLNYIEEKLQDILPVMPIKS</sequence>
<dbReference type="PROSITE" id="PS50931">
    <property type="entry name" value="HTH_LYSR"/>
    <property type="match status" value="1"/>
</dbReference>
<evidence type="ECO:0000256" key="4">
    <source>
        <dbReference type="ARBA" id="ARBA00023163"/>
    </source>
</evidence>
<accession>A0ABX3A2R1</accession>
<dbReference type="InterPro" id="IPR036388">
    <property type="entry name" value="WH-like_DNA-bd_sf"/>
</dbReference>
<dbReference type="InterPro" id="IPR058163">
    <property type="entry name" value="LysR-type_TF_proteobact-type"/>
</dbReference>
<dbReference type="InterPro" id="IPR000847">
    <property type="entry name" value="LysR_HTH_N"/>
</dbReference>
<evidence type="ECO:0000313" key="7">
    <source>
        <dbReference type="Proteomes" id="UP000094329"/>
    </source>
</evidence>
<dbReference type="Pfam" id="PF00126">
    <property type="entry name" value="HTH_1"/>
    <property type="match status" value="1"/>
</dbReference>
<dbReference type="Proteomes" id="UP000094329">
    <property type="component" value="Unassembled WGS sequence"/>
</dbReference>
<gene>
    <name evidence="6" type="ORF">BGC07_09635</name>
</gene>
<dbReference type="SUPFAM" id="SSF46785">
    <property type="entry name" value="Winged helix' DNA-binding domain"/>
    <property type="match status" value="1"/>
</dbReference>
<keyword evidence="3" id="KW-0238">DNA-binding</keyword>
<dbReference type="InterPro" id="IPR005119">
    <property type="entry name" value="LysR_subst-bd"/>
</dbReference>
<dbReference type="CDD" id="cd08422">
    <property type="entry name" value="PBP2_CrgA_like"/>
    <property type="match status" value="1"/>
</dbReference>
<dbReference type="Gene3D" id="1.10.10.10">
    <property type="entry name" value="Winged helix-like DNA-binding domain superfamily/Winged helix DNA-binding domain"/>
    <property type="match status" value="1"/>
</dbReference>
<dbReference type="Gene3D" id="3.40.190.290">
    <property type="match status" value="1"/>
</dbReference>
<dbReference type="PANTHER" id="PTHR30537:SF14">
    <property type="entry name" value="TRANSCRIPTIONAL REGULATOR LYSR FAMILY"/>
    <property type="match status" value="1"/>
</dbReference>
<feature type="domain" description="HTH lysR-type" evidence="5">
    <location>
        <begin position="1"/>
        <end position="59"/>
    </location>
</feature>
<protein>
    <submittedName>
        <fullName evidence="6">LysR family transcriptional regulator</fullName>
    </submittedName>
</protein>
<dbReference type="SUPFAM" id="SSF53850">
    <property type="entry name" value="Periplasmic binding protein-like II"/>
    <property type="match status" value="1"/>
</dbReference>
<evidence type="ECO:0000256" key="1">
    <source>
        <dbReference type="ARBA" id="ARBA00009437"/>
    </source>
</evidence>
<evidence type="ECO:0000313" key="6">
    <source>
        <dbReference type="EMBL" id="ODN43123.1"/>
    </source>
</evidence>
<keyword evidence="7" id="KW-1185">Reference proteome</keyword>
<dbReference type="InterPro" id="IPR036390">
    <property type="entry name" value="WH_DNA-bd_sf"/>
</dbReference>
<comment type="similarity">
    <text evidence="1">Belongs to the LysR transcriptional regulatory family.</text>
</comment>